<dbReference type="Gene3D" id="3.40.50.10990">
    <property type="entry name" value="GTP cyclohydrolase II"/>
    <property type="match status" value="1"/>
</dbReference>
<reference evidence="5" key="1">
    <citation type="submission" date="2020-12" db="EMBL/GenBank/DDBJ databases">
        <title>Bacterial taxonomy.</title>
        <authorList>
            <person name="Pan X."/>
        </authorList>
    </citation>
    <scope>NUCLEOTIDE SEQUENCE</scope>
    <source>
        <strain evidence="5">B2012</strain>
    </source>
</reference>
<dbReference type="Proteomes" id="UP000609531">
    <property type="component" value="Unassembled WGS sequence"/>
</dbReference>
<keyword evidence="2" id="KW-0686">Riboflavin biosynthesis</keyword>
<comment type="pathway">
    <text evidence="1">Cofactor biosynthesis; riboflavin biosynthesis.</text>
</comment>
<feature type="domain" description="GTP cyclohydrolase II" evidence="4">
    <location>
        <begin position="20"/>
        <end position="194"/>
    </location>
</feature>
<dbReference type="GO" id="GO:0046872">
    <property type="term" value="F:metal ion binding"/>
    <property type="evidence" value="ECO:0007669"/>
    <property type="project" value="UniProtKB-KW"/>
</dbReference>
<evidence type="ECO:0000313" key="5">
    <source>
        <dbReference type="EMBL" id="MBJ3776162.1"/>
    </source>
</evidence>
<sequence length="222" mass="24849">MNCRSIAPVELQNRIWLCVGFEEKDEPLGHHPHFAMLYGQRDWLKVDDLYKAALDEFAGGHDVVSRVHSECILGDAFGSSMCDCGDQLRLAMEEMEARREGVFIYLRQEGRGIGLPNKLDCLALQYGFTDGHRGPRRYSSDEANIARGFSVDHRGYTAAAKLLKALRIHSVQLITGNPEKIRDLEGEGINVSSAIDLYTQGCSARAAAEIEEKIARGYIYQR</sequence>
<organism evidence="5 6">
    <name type="scientific">Acuticoccus mangrovi</name>
    <dbReference type="NCBI Taxonomy" id="2796142"/>
    <lineage>
        <taxon>Bacteria</taxon>
        <taxon>Pseudomonadati</taxon>
        <taxon>Pseudomonadota</taxon>
        <taxon>Alphaproteobacteria</taxon>
        <taxon>Hyphomicrobiales</taxon>
        <taxon>Amorphaceae</taxon>
        <taxon>Acuticoccus</taxon>
    </lineage>
</organism>
<comment type="caution">
    <text evidence="5">The sequence shown here is derived from an EMBL/GenBank/DDBJ whole genome shotgun (WGS) entry which is preliminary data.</text>
</comment>
<evidence type="ECO:0000256" key="3">
    <source>
        <dbReference type="ARBA" id="ARBA00022723"/>
    </source>
</evidence>
<dbReference type="EMBL" id="JAEKJA010000007">
    <property type="protein sequence ID" value="MBJ3776162.1"/>
    <property type="molecule type" value="Genomic_DNA"/>
</dbReference>
<dbReference type="GO" id="GO:0005829">
    <property type="term" value="C:cytosol"/>
    <property type="evidence" value="ECO:0007669"/>
    <property type="project" value="TreeGrafter"/>
</dbReference>
<keyword evidence="6" id="KW-1185">Reference proteome</keyword>
<protein>
    <recommendedName>
        <fullName evidence="4">GTP cyclohydrolase II domain-containing protein</fullName>
    </recommendedName>
</protein>
<name>A0A934ILS1_9HYPH</name>
<proteinExistence type="predicted"/>
<dbReference type="SUPFAM" id="SSF142695">
    <property type="entry name" value="RibA-like"/>
    <property type="match status" value="1"/>
</dbReference>
<evidence type="ECO:0000256" key="1">
    <source>
        <dbReference type="ARBA" id="ARBA00005104"/>
    </source>
</evidence>
<evidence type="ECO:0000313" key="6">
    <source>
        <dbReference type="Proteomes" id="UP000609531"/>
    </source>
</evidence>
<dbReference type="PANTHER" id="PTHR21327:SF18">
    <property type="entry name" value="3,4-DIHYDROXY-2-BUTANONE 4-PHOSPHATE SYNTHASE"/>
    <property type="match status" value="1"/>
</dbReference>
<accession>A0A934ILS1</accession>
<dbReference type="GO" id="GO:0009231">
    <property type="term" value="P:riboflavin biosynthetic process"/>
    <property type="evidence" value="ECO:0007669"/>
    <property type="project" value="UniProtKB-KW"/>
</dbReference>
<keyword evidence="3" id="KW-0479">Metal-binding</keyword>
<dbReference type="GO" id="GO:0008686">
    <property type="term" value="F:3,4-dihydroxy-2-butanone-4-phosphate synthase activity"/>
    <property type="evidence" value="ECO:0007669"/>
    <property type="project" value="TreeGrafter"/>
</dbReference>
<dbReference type="InterPro" id="IPR036144">
    <property type="entry name" value="RibA-like_sf"/>
</dbReference>
<evidence type="ECO:0000256" key="2">
    <source>
        <dbReference type="ARBA" id="ARBA00022619"/>
    </source>
</evidence>
<dbReference type="PANTHER" id="PTHR21327">
    <property type="entry name" value="GTP CYCLOHYDROLASE II-RELATED"/>
    <property type="match status" value="1"/>
</dbReference>
<evidence type="ECO:0000259" key="4">
    <source>
        <dbReference type="Pfam" id="PF00925"/>
    </source>
</evidence>
<gene>
    <name evidence="5" type="ORF">JCR33_10715</name>
</gene>
<dbReference type="AlphaFoldDB" id="A0A934ILS1"/>
<dbReference type="RefSeq" id="WP_198882040.1">
    <property type="nucleotide sequence ID" value="NZ_JAEKJA010000007.1"/>
</dbReference>
<dbReference type="Pfam" id="PF00925">
    <property type="entry name" value="GTP_cyclohydro2"/>
    <property type="match status" value="1"/>
</dbReference>
<dbReference type="InterPro" id="IPR032677">
    <property type="entry name" value="GTP_cyclohydro_II"/>
</dbReference>